<dbReference type="RefSeq" id="WP_306160133.1">
    <property type="nucleotide sequence ID" value="NZ_CP132314.1"/>
</dbReference>
<feature type="chain" id="PRO_5046487921" evidence="1">
    <location>
        <begin position="23"/>
        <end position="84"/>
    </location>
</feature>
<dbReference type="Proteomes" id="UP001225788">
    <property type="component" value="Chromosome"/>
</dbReference>
<name>A0ABY9K6K1_9HYPH</name>
<proteinExistence type="predicted"/>
<accession>A0ABY9K6K1</accession>
<evidence type="ECO:0000313" key="3">
    <source>
        <dbReference type="Proteomes" id="UP001225788"/>
    </source>
</evidence>
<organism evidence="2 3">
    <name type="scientific">Shinella oryzae</name>
    <dbReference type="NCBI Taxonomy" id="2871820"/>
    <lineage>
        <taxon>Bacteria</taxon>
        <taxon>Pseudomonadati</taxon>
        <taxon>Pseudomonadota</taxon>
        <taxon>Alphaproteobacteria</taxon>
        <taxon>Hyphomicrobiales</taxon>
        <taxon>Rhizobiaceae</taxon>
        <taxon>Shinella</taxon>
    </lineage>
</organism>
<reference evidence="2 3" key="1">
    <citation type="submission" date="2023-08" db="EMBL/GenBank/DDBJ databases">
        <title>Pathogen: clinical or host-associated sample.</title>
        <authorList>
            <person name="Hergert J."/>
            <person name="Casey R."/>
            <person name="Wagner J."/>
            <person name="Young E.L."/>
            <person name="Oakeson K.F."/>
        </authorList>
    </citation>
    <scope>NUCLEOTIDE SEQUENCE [LARGE SCALE GENOMIC DNA]</scope>
    <source>
        <strain evidence="2 3">UPHL-collab-2</strain>
    </source>
</reference>
<feature type="signal peptide" evidence="1">
    <location>
        <begin position="1"/>
        <end position="22"/>
    </location>
</feature>
<sequence length="84" mass="9259">MKMKSLLTAIVIFLAMTSASHAQTRPTILDLAAQGYEIKSTSGNYVFLQNEEKIYVCSFLQMSEYNVASGEVDAIKFDCAAVIK</sequence>
<protein>
    <submittedName>
        <fullName evidence="2">Uncharacterized protein</fullName>
    </submittedName>
</protein>
<evidence type="ECO:0000313" key="2">
    <source>
        <dbReference type="EMBL" id="WLS04198.1"/>
    </source>
</evidence>
<keyword evidence="1" id="KW-0732">Signal</keyword>
<dbReference type="EMBL" id="CP132314">
    <property type="protein sequence ID" value="WLS04198.1"/>
    <property type="molecule type" value="Genomic_DNA"/>
</dbReference>
<keyword evidence="3" id="KW-1185">Reference proteome</keyword>
<evidence type="ECO:0000256" key="1">
    <source>
        <dbReference type="SAM" id="SignalP"/>
    </source>
</evidence>
<gene>
    <name evidence="2" type="ORF">Q9315_06155</name>
</gene>